<keyword evidence="3" id="KW-1185">Reference proteome</keyword>
<evidence type="ECO:0000259" key="1">
    <source>
        <dbReference type="Pfam" id="PF02771"/>
    </source>
</evidence>
<dbReference type="RefSeq" id="WP_307159475.1">
    <property type="nucleotide sequence ID" value="NZ_JAUSWH010000013.1"/>
</dbReference>
<dbReference type="InterPro" id="IPR013786">
    <property type="entry name" value="AcylCoA_DH/ox_N"/>
</dbReference>
<feature type="domain" description="Acyl-CoA dehydrogenase/oxidase N-terminal" evidence="1">
    <location>
        <begin position="26"/>
        <end position="118"/>
    </location>
</feature>
<name>A0ABU0IGF9_9HYPH</name>
<dbReference type="InterPro" id="IPR009100">
    <property type="entry name" value="AcylCoA_DH/oxidase_NM_dom_sf"/>
</dbReference>
<organism evidence="2 3">
    <name type="scientific">Rhizobium paknamense</name>
    <dbReference type="NCBI Taxonomy" id="1206817"/>
    <lineage>
        <taxon>Bacteria</taxon>
        <taxon>Pseudomonadati</taxon>
        <taxon>Pseudomonadota</taxon>
        <taxon>Alphaproteobacteria</taxon>
        <taxon>Hyphomicrobiales</taxon>
        <taxon>Rhizobiaceae</taxon>
        <taxon>Rhizobium/Agrobacterium group</taxon>
        <taxon>Rhizobium</taxon>
    </lineage>
</organism>
<protein>
    <recommendedName>
        <fullName evidence="1">Acyl-CoA dehydrogenase/oxidase N-terminal domain-containing protein</fullName>
    </recommendedName>
</protein>
<dbReference type="SUPFAM" id="SSF56645">
    <property type="entry name" value="Acyl-CoA dehydrogenase NM domain-like"/>
    <property type="match status" value="1"/>
</dbReference>
<sequence length="316" mass="32982">MGTITHLHERLRPAPSHVGSEDDALHRAAEIAARGLASRRQLRDELSQAGLLGVSIPADFAGLDVSNGVLAEIVASLSAKGDDGAAVLIGHQAALEALRNSGSEEQRRVLFARVAAGESFHLIETASTLKLAADALGSRLDDLQSLAGHGSEADWLAVFAHNEAGGECLAVFSRQDLLAAQEPGQMPGLHVSVDGVLPCRAGARAMSEVMRRFLQGAVVQGRARAGGFQSAIPHYDGLSQARFVLEKESLAALLERCGLAIDAAQVNPGPQTIEAAAMAALILQAAAERMFTVLGLEVSGQPALNALASRLEPGRH</sequence>
<comment type="caution">
    <text evidence="2">The sequence shown here is derived from an EMBL/GenBank/DDBJ whole genome shotgun (WGS) entry which is preliminary data.</text>
</comment>
<evidence type="ECO:0000313" key="2">
    <source>
        <dbReference type="EMBL" id="MDQ0457302.1"/>
    </source>
</evidence>
<dbReference type="Gene3D" id="1.10.540.10">
    <property type="entry name" value="Acyl-CoA dehydrogenase/oxidase, N-terminal domain"/>
    <property type="match status" value="1"/>
</dbReference>
<proteinExistence type="predicted"/>
<dbReference type="InterPro" id="IPR037069">
    <property type="entry name" value="AcylCoA_DH/ox_N_sf"/>
</dbReference>
<dbReference type="Proteomes" id="UP001235269">
    <property type="component" value="Unassembled WGS sequence"/>
</dbReference>
<dbReference type="EMBL" id="JAUSWH010000013">
    <property type="protein sequence ID" value="MDQ0457302.1"/>
    <property type="molecule type" value="Genomic_DNA"/>
</dbReference>
<gene>
    <name evidence="2" type="ORF">QO005_003651</name>
</gene>
<reference evidence="2 3" key="1">
    <citation type="submission" date="2023-07" db="EMBL/GenBank/DDBJ databases">
        <title>Genomic Encyclopedia of Type Strains, Phase IV (KMG-IV): sequencing the most valuable type-strain genomes for metagenomic binning, comparative biology and taxonomic classification.</title>
        <authorList>
            <person name="Goeker M."/>
        </authorList>
    </citation>
    <scope>NUCLEOTIDE SEQUENCE [LARGE SCALE GENOMIC DNA]</scope>
    <source>
        <strain evidence="2 3">DSM 100301</strain>
    </source>
</reference>
<accession>A0ABU0IGF9</accession>
<dbReference type="Pfam" id="PF02771">
    <property type="entry name" value="Acyl-CoA_dh_N"/>
    <property type="match status" value="1"/>
</dbReference>
<evidence type="ECO:0000313" key="3">
    <source>
        <dbReference type="Proteomes" id="UP001235269"/>
    </source>
</evidence>